<evidence type="ECO:0000313" key="3">
    <source>
        <dbReference type="EMBL" id="MEL0565203.1"/>
    </source>
</evidence>
<dbReference type="Proteomes" id="UP001385848">
    <property type="component" value="Unassembled WGS sequence"/>
</dbReference>
<organism evidence="2 4">
    <name type="scientific">Lactobacillus jensenii</name>
    <dbReference type="NCBI Taxonomy" id="109790"/>
    <lineage>
        <taxon>Bacteria</taxon>
        <taxon>Bacillati</taxon>
        <taxon>Bacillota</taxon>
        <taxon>Bacilli</taxon>
        <taxon>Lactobacillales</taxon>
        <taxon>Lactobacillaceae</taxon>
        <taxon>Lactobacillus</taxon>
    </lineage>
</organism>
<feature type="transmembrane region" description="Helical" evidence="1">
    <location>
        <begin position="34"/>
        <end position="53"/>
    </location>
</feature>
<proteinExistence type="predicted"/>
<keyword evidence="1" id="KW-1133">Transmembrane helix</keyword>
<dbReference type="EMBL" id="JBBVUL010000007">
    <property type="protein sequence ID" value="MEL0565203.1"/>
    <property type="molecule type" value="Genomic_DNA"/>
</dbReference>
<evidence type="ECO:0000256" key="1">
    <source>
        <dbReference type="SAM" id="Phobius"/>
    </source>
</evidence>
<gene>
    <name evidence="3" type="ORF">AAC431_04600</name>
    <name evidence="2" type="ORF">F6H94_02835</name>
</gene>
<evidence type="ECO:0000313" key="4">
    <source>
        <dbReference type="Proteomes" id="UP000327236"/>
    </source>
</evidence>
<dbReference type="GeneID" id="31742417"/>
<dbReference type="RefSeq" id="WP_006585230.1">
    <property type="nucleotide sequence ID" value="NZ_CATOUV010000001.1"/>
</dbReference>
<keyword evidence="1" id="KW-0812">Transmembrane</keyword>
<dbReference type="EMBL" id="VYWW01000008">
    <property type="protein sequence ID" value="KAA9323509.1"/>
    <property type="molecule type" value="Genomic_DNA"/>
</dbReference>
<reference evidence="2 4" key="1">
    <citation type="submission" date="2019-09" db="EMBL/GenBank/DDBJ databases">
        <title>Draft genome sequence assemblies of isolates from the urinary tract.</title>
        <authorList>
            <person name="Mores C.R."/>
            <person name="Putonti C."/>
            <person name="Wolfe A.J."/>
        </authorList>
    </citation>
    <scope>NUCLEOTIDE SEQUENCE [LARGE SCALE GENOMIC DNA]</scope>
    <source>
        <strain evidence="2 4">UMB246</strain>
    </source>
</reference>
<dbReference type="Proteomes" id="UP000327236">
    <property type="component" value="Unassembled WGS sequence"/>
</dbReference>
<dbReference type="PANTHER" id="PTHR40027">
    <property type="entry name" value="CELL DIVISION PROTEIN DIVIC"/>
    <property type="match status" value="1"/>
</dbReference>
<reference evidence="3 5" key="2">
    <citation type="submission" date="2024-04" db="EMBL/GenBank/DDBJ databases">
        <title>Three lactobacilli isolated from voided urine samples from females with type 2 diabetes.</title>
        <authorList>
            <person name="Kula A."/>
            <person name="Stegman N."/>
            <person name="Putonti C."/>
        </authorList>
    </citation>
    <scope>NUCLEOTIDE SEQUENCE [LARGE SCALE GENOMIC DNA]</scope>
    <source>
        <strain evidence="3 5">1855</strain>
    </source>
</reference>
<dbReference type="OrthoDB" id="2151746at2"/>
<accession>A0A5N1IE39</accession>
<protein>
    <submittedName>
        <fullName evidence="2">Septum formation initiator family protein</fullName>
    </submittedName>
</protein>
<sequence>MRGPRISDASDKELARLRQKGKKATEEVHRKRRVRYLTVFSLIFLILGVQLILNITTTHRIKSEIQTNKTSLVQQKERNRRLKIKRNNLKDPDYLAKYIRYKFYYSKKGERIYNIPENSKDNQ</sequence>
<dbReference type="PANTHER" id="PTHR40027:SF1">
    <property type="entry name" value="CELL DIVISION PROTEIN DIVIC"/>
    <property type="match status" value="1"/>
</dbReference>
<dbReference type="AlphaFoldDB" id="A0A5N1IE39"/>
<dbReference type="InterPro" id="IPR007060">
    <property type="entry name" value="FtsL/DivIC"/>
</dbReference>
<dbReference type="KEGG" id="lje:BUE77_01715"/>
<comment type="caution">
    <text evidence="2">The sequence shown here is derived from an EMBL/GenBank/DDBJ whole genome shotgun (WGS) entry which is preliminary data.</text>
</comment>
<dbReference type="GO" id="GO:0051301">
    <property type="term" value="P:cell division"/>
    <property type="evidence" value="ECO:0007669"/>
    <property type="project" value="InterPro"/>
</dbReference>
<name>A0A5N1IE39_LACJE</name>
<evidence type="ECO:0000313" key="2">
    <source>
        <dbReference type="EMBL" id="KAA9323509.1"/>
    </source>
</evidence>
<evidence type="ECO:0000313" key="5">
    <source>
        <dbReference type="Proteomes" id="UP001385848"/>
    </source>
</evidence>
<dbReference type="Pfam" id="PF04977">
    <property type="entry name" value="DivIC"/>
    <property type="match status" value="1"/>
</dbReference>
<keyword evidence="5" id="KW-1185">Reference proteome</keyword>
<keyword evidence="1" id="KW-0472">Membrane</keyword>
<dbReference type="InterPro" id="IPR039076">
    <property type="entry name" value="DivIC"/>
</dbReference>